<dbReference type="Pfam" id="PF01739">
    <property type="entry name" value="CheR"/>
    <property type="match status" value="1"/>
</dbReference>
<proteinExistence type="predicted"/>
<evidence type="ECO:0000256" key="4">
    <source>
        <dbReference type="ARBA" id="ARBA00022679"/>
    </source>
</evidence>
<dbReference type="SUPFAM" id="SSF53335">
    <property type="entry name" value="S-adenosyl-L-methionine-dependent methyltransferases"/>
    <property type="match status" value="1"/>
</dbReference>
<dbReference type="PROSITE" id="PS50123">
    <property type="entry name" value="CHER"/>
    <property type="match status" value="1"/>
</dbReference>
<dbReference type="InterPro" id="IPR050903">
    <property type="entry name" value="Bact_Chemotaxis_MeTrfase"/>
</dbReference>
<dbReference type="SMART" id="SM00138">
    <property type="entry name" value="MeTrc"/>
    <property type="match status" value="1"/>
</dbReference>
<dbReference type="Gene3D" id="1.10.155.10">
    <property type="entry name" value="Chemotaxis receptor methyltransferase CheR, N-terminal domain"/>
    <property type="match status" value="1"/>
</dbReference>
<accession>A0ABS1GFP6</accession>
<dbReference type="RefSeq" id="WP_200673152.1">
    <property type="nucleotide sequence ID" value="NZ_JAACYA010000001.1"/>
</dbReference>
<dbReference type="PANTHER" id="PTHR24422">
    <property type="entry name" value="CHEMOTAXIS PROTEIN METHYLTRANSFERASE"/>
    <property type="match status" value="1"/>
</dbReference>
<dbReference type="Proteomes" id="UP000772812">
    <property type="component" value="Unassembled WGS sequence"/>
</dbReference>
<dbReference type="EC" id="2.1.1.80" evidence="2"/>
<comment type="catalytic activity">
    <reaction evidence="1">
        <text>L-glutamyl-[protein] + S-adenosyl-L-methionine = [protein]-L-glutamate 5-O-methyl ester + S-adenosyl-L-homocysteine</text>
        <dbReference type="Rhea" id="RHEA:24452"/>
        <dbReference type="Rhea" id="RHEA-COMP:10208"/>
        <dbReference type="Rhea" id="RHEA-COMP:10311"/>
        <dbReference type="ChEBI" id="CHEBI:29973"/>
        <dbReference type="ChEBI" id="CHEBI:57856"/>
        <dbReference type="ChEBI" id="CHEBI:59789"/>
        <dbReference type="ChEBI" id="CHEBI:82795"/>
        <dbReference type="EC" id="2.1.1.80"/>
    </reaction>
</comment>
<dbReference type="PRINTS" id="PR00996">
    <property type="entry name" value="CHERMTFRASE"/>
</dbReference>
<dbReference type="Gene3D" id="3.40.50.150">
    <property type="entry name" value="Vaccinia Virus protein VP39"/>
    <property type="match status" value="1"/>
</dbReference>
<name>A0ABS1GFP6_9AQUI</name>
<evidence type="ECO:0000259" key="6">
    <source>
        <dbReference type="PROSITE" id="PS50123"/>
    </source>
</evidence>
<reference evidence="7 8" key="1">
    <citation type="journal article" date="2021" name="Syst. Appl. Microbiol.">
        <title>Persephonella atlantica sp. nov.: How to adapt to physico-chemical gradients in high temperature hydrothermal habitats.</title>
        <authorList>
            <person name="Francois D.X."/>
            <person name="Godfroy A."/>
            <person name="Mathien C."/>
            <person name="Aube J."/>
            <person name="Cathalot C."/>
            <person name="Lesongeur F."/>
            <person name="L'Haridon S."/>
            <person name="Philippon X."/>
            <person name="Roussel E.G."/>
        </authorList>
    </citation>
    <scope>NUCLEOTIDE SEQUENCE [LARGE SCALE GENOMIC DNA]</scope>
    <source>
        <strain evidence="7 8">MO1340</strain>
    </source>
</reference>
<dbReference type="CDD" id="cd02440">
    <property type="entry name" value="AdoMet_MTases"/>
    <property type="match status" value="1"/>
</dbReference>
<evidence type="ECO:0000256" key="2">
    <source>
        <dbReference type="ARBA" id="ARBA00012534"/>
    </source>
</evidence>
<dbReference type="InterPro" id="IPR022642">
    <property type="entry name" value="CheR_C"/>
</dbReference>
<organism evidence="7 8">
    <name type="scientific">Persephonella atlantica</name>
    <dbReference type="NCBI Taxonomy" id="2699429"/>
    <lineage>
        <taxon>Bacteria</taxon>
        <taxon>Pseudomonadati</taxon>
        <taxon>Aquificota</taxon>
        <taxon>Aquificia</taxon>
        <taxon>Aquificales</taxon>
        <taxon>Hydrogenothermaceae</taxon>
        <taxon>Persephonella</taxon>
    </lineage>
</organism>
<keyword evidence="8" id="KW-1185">Reference proteome</keyword>
<dbReference type="EMBL" id="JAACYA010000001">
    <property type="protein sequence ID" value="MBK3331747.1"/>
    <property type="molecule type" value="Genomic_DNA"/>
</dbReference>
<dbReference type="InterPro" id="IPR000780">
    <property type="entry name" value="CheR_MeTrfase"/>
</dbReference>
<evidence type="ECO:0000256" key="5">
    <source>
        <dbReference type="ARBA" id="ARBA00022691"/>
    </source>
</evidence>
<protein>
    <recommendedName>
        <fullName evidence="2">protein-glutamate O-methyltransferase</fullName>
        <ecNumber evidence="2">2.1.1.80</ecNumber>
    </recommendedName>
</protein>
<evidence type="ECO:0000256" key="3">
    <source>
        <dbReference type="ARBA" id="ARBA00022603"/>
    </source>
</evidence>
<keyword evidence="5" id="KW-0949">S-adenosyl-L-methionine</keyword>
<evidence type="ECO:0000313" key="8">
    <source>
        <dbReference type="Proteomes" id="UP000772812"/>
    </source>
</evidence>
<comment type="caution">
    <text evidence="7">The sequence shown here is derived from an EMBL/GenBank/DDBJ whole genome shotgun (WGS) entry which is preliminary data.</text>
</comment>
<sequence length="271" mass="32325">MNNLTQYQLKKIRDYIHRKTGIYIQDSKLDIFLSKKLERIMKKYRYIRFHDFFSEMIKGENTILFQELIDNVTVNETYFFREKEHFSILTDYILPNLDKNERIKILSAPCSTGEEVYSINISLIEKDSSTKKIRFHITGVDINSRAIKKAKSGVFGKNSMRTMPPALLKKYFQREGELYRINKKLTENVSFYNLNVFDRYRMKTLGTFDVIFSRNMLIYFSDKKRNEAVLTFYMMLKKGGYLILGHAERVDKNIKKFKRLNIKGCHIYIKN</sequence>
<keyword evidence="3" id="KW-0489">Methyltransferase</keyword>
<dbReference type="PANTHER" id="PTHR24422:SF10">
    <property type="entry name" value="CHEMOTAXIS PROTEIN METHYLTRANSFERASE 2"/>
    <property type="match status" value="1"/>
</dbReference>
<dbReference type="SUPFAM" id="SSF47757">
    <property type="entry name" value="Chemotaxis receptor methyltransferase CheR, N-terminal domain"/>
    <property type="match status" value="1"/>
</dbReference>
<gene>
    <name evidence="7" type="ORF">GWK41_01545</name>
</gene>
<evidence type="ECO:0000256" key="1">
    <source>
        <dbReference type="ARBA" id="ARBA00001541"/>
    </source>
</evidence>
<evidence type="ECO:0000313" key="7">
    <source>
        <dbReference type="EMBL" id="MBK3331747.1"/>
    </source>
</evidence>
<feature type="domain" description="CheR-type methyltransferase" evidence="6">
    <location>
        <begin position="1"/>
        <end position="271"/>
    </location>
</feature>
<dbReference type="InterPro" id="IPR029063">
    <property type="entry name" value="SAM-dependent_MTases_sf"/>
</dbReference>
<keyword evidence="4" id="KW-0808">Transferase</keyword>
<dbReference type="InterPro" id="IPR036804">
    <property type="entry name" value="CheR_N_sf"/>
</dbReference>